<evidence type="ECO:0000313" key="2">
    <source>
        <dbReference type="Proteomes" id="UP001562357"/>
    </source>
</evidence>
<protein>
    <submittedName>
        <fullName evidence="1">Uncharacterized protein</fullName>
    </submittedName>
</protein>
<evidence type="ECO:0000313" key="1">
    <source>
        <dbReference type="EMBL" id="GAB0131587.1"/>
    </source>
</evidence>
<comment type="caution">
    <text evidence="1">The sequence shown here is derived from an EMBL/GenBank/DDBJ whole genome shotgun (WGS) entry which is preliminary data.</text>
</comment>
<sequence>MDSHSPTSALPLHKIIWVFECDDRVKAPVHSMELIQDHGRSWTETGMMEMLQNIVVENRYDMVVESLTYSAEVEVDEMTIKSKITNQDS</sequence>
<dbReference type="Proteomes" id="UP001562357">
    <property type="component" value="Unassembled WGS sequence"/>
</dbReference>
<name>A0ABQ0CE98_9HYPO</name>
<proteinExistence type="predicted"/>
<organism evidence="1 2">
    <name type="scientific">Epichloe bromicola</name>
    <dbReference type="NCBI Taxonomy" id="79588"/>
    <lineage>
        <taxon>Eukaryota</taxon>
        <taxon>Fungi</taxon>
        <taxon>Dikarya</taxon>
        <taxon>Ascomycota</taxon>
        <taxon>Pezizomycotina</taxon>
        <taxon>Sordariomycetes</taxon>
        <taxon>Hypocreomycetidae</taxon>
        <taxon>Hypocreales</taxon>
        <taxon>Clavicipitaceae</taxon>
        <taxon>Epichloe</taxon>
    </lineage>
</organism>
<accession>A0ABQ0CE98</accession>
<dbReference type="EMBL" id="BAAFGZ010000001">
    <property type="protein sequence ID" value="GAB0131587.1"/>
    <property type="molecule type" value="Genomic_DNA"/>
</dbReference>
<gene>
    <name evidence="1" type="primary">g51</name>
    <name evidence="1" type="ORF">EsDP_00000051</name>
</gene>
<reference evidence="2" key="1">
    <citation type="submission" date="2024-06" db="EMBL/GenBank/DDBJ databases">
        <title>Draft Genome Sequences of Epichloe bromicola Strains Isolated from Elymus ciliaris.</title>
        <authorList>
            <consortium name="Epichloe bromicola genome sequencing consortium"/>
            <person name="Miura A."/>
            <person name="Imano S."/>
            <person name="Ashida A."/>
            <person name="Sato I."/>
            <person name="Chiba S."/>
            <person name="Tanaka A."/>
            <person name="Camagna M."/>
            <person name="Takemoto D."/>
        </authorList>
    </citation>
    <scope>NUCLEOTIDE SEQUENCE [LARGE SCALE GENOMIC DNA]</scope>
    <source>
        <strain evidence="2">DP</strain>
    </source>
</reference>
<keyword evidence="2" id="KW-1185">Reference proteome</keyword>